<accession>A0A9W7LB80</accession>
<name>A0A9W7LB80_9STRA</name>
<evidence type="ECO:0000313" key="1">
    <source>
        <dbReference type="EMBL" id="GMI43235.1"/>
    </source>
</evidence>
<dbReference type="EMBL" id="BRYA01000190">
    <property type="protein sequence ID" value="GMI43235.1"/>
    <property type="molecule type" value="Genomic_DNA"/>
</dbReference>
<gene>
    <name evidence="1" type="ORF">TrCOL_g2622</name>
</gene>
<sequence>MTNTVTAVTLEINADDFQVKYWGEWKRLRWLIEKQGRSGQKRSVQTSEVNLVVKGIETLQGKQGEHGMDLFYNSINLTSVSFPDMAGDVGYKSFFTCSKLQSASFPNARYIGRYAFSGCRALTHVSIPRIHRIDDFAFSPCFQLRHVDLPSSAKVGKKAFFNCFYLEALAASTNFEVAPGVNNTAVIAQYLHWRCEMDKNKELFKTMACLLKLCSMDVEDDVISSAKRKRAYPANPLTNFLVEKGGEEYGLAKFIMSWLGTKRGEGDLRAAGKDKLYEIARQYNLLSSVNESWWMTPQEFIA</sequence>
<dbReference type="PANTHER" id="PTHR45661:SF3">
    <property type="entry name" value="IG-LIKE DOMAIN-CONTAINING PROTEIN"/>
    <property type="match status" value="1"/>
</dbReference>
<evidence type="ECO:0008006" key="3">
    <source>
        <dbReference type="Google" id="ProtNLM"/>
    </source>
</evidence>
<protein>
    <recommendedName>
        <fullName evidence="3">Leucine-rich repeat domain-containing protein</fullName>
    </recommendedName>
</protein>
<comment type="caution">
    <text evidence="1">The sequence shown here is derived from an EMBL/GenBank/DDBJ whole genome shotgun (WGS) entry which is preliminary data.</text>
</comment>
<dbReference type="InterPro" id="IPR053139">
    <property type="entry name" value="Surface_bspA-like"/>
</dbReference>
<dbReference type="Pfam" id="PF13306">
    <property type="entry name" value="LRR_5"/>
    <property type="match status" value="1"/>
</dbReference>
<dbReference type="AlphaFoldDB" id="A0A9W7LB80"/>
<reference evidence="2" key="1">
    <citation type="journal article" date="2023" name="Commun. Biol.">
        <title>Genome analysis of Parmales, the sister group of diatoms, reveals the evolutionary specialization of diatoms from phago-mixotrophs to photoautotrophs.</title>
        <authorList>
            <person name="Ban H."/>
            <person name="Sato S."/>
            <person name="Yoshikawa S."/>
            <person name="Yamada K."/>
            <person name="Nakamura Y."/>
            <person name="Ichinomiya M."/>
            <person name="Sato N."/>
            <person name="Blanc-Mathieu R."/>
            <person name="Endo H."/>
            <person name="Kuwata A."/>
            <person name="Ogata H."/>
        </authorList>
    </citation>
    <scope>NUCLEOTIDE SEQUENCE [LARGE SCALE GENOMIC DNA]</scope>
</reference>
<dbReference type="InterPro" id="IPR032675">
    <property type="entry name" value="LRR_dom_sf"/>
</dbReference>
<evidence type="ECO:0000313" key="2">
    <source>
        <dbReference type="Proteomes" id="UP001165065"/>
    </source>
</evidence>
<dbReference type="InterPro" id="IPR026906">
    <property type="entry name" value="LRR_5"/>
</dbReference>
<organism evidence="1 2">
    <name type="scientific">Triparma columacea</name>
    <dbReference type="NCBI Taxonomy" id="722753"/>
    <lineage>
        <taxon>Eukaryota</taxon>
        <taxon>Sar</taxon>
        <taxon>Stramenopiles</taxon>
        <taxon>Ochrophyta</taxon>
        <taxon>Bolidophyceae</taxon>
        <taxon>Parmales</taxon>
        <taxon>Triparmaceae</taxon>
        <taxon>Triparma</taxon>
    </lineage>
</organism>
<dbReference type="SUPFAM" id="SSF52058">
    <property type="entry name" value="L domain-like"/>
    <property type="match status" value="1"/>
</dbReference>
<dbReference type="PANTHER" id="PTHR45661">
    <property type="entry name" value="SURFACE ANTIGEN"/>
    <property type="match status" value="1"/>
</dbReference>
<dbReference type="Gene3D" id="3.80.10.10">
    <property type="entry name" value="Ribonuclease Inhibitor"/>
    <property type="match status" value="1"/>
</dbReference>
<proteinExistence type="predicted"/>
<dbReference type="OrthoDB" id="10490969at2759"/>
<keyword evidence="2" id="KW-1185">Reference proteome</keyword>
<dbReference type="Proteomes" id="UP001165065">
    <property type="component" value="Unassembled WGS sequence"/>
</dbReference>